<name>X1DBX1_9ZZZZ</name>
<comment type="caution">
    <text evidence="1">The sequence shown here is derived from an EMBL/GenBank/DDBJ whole genome shotgun (WGS) entry which is preliminary data.</text>
</comment>
<evidence type="ECO:0000313" key="1">
    <source>
        <dbReference type="EMBL" id="GAH02539.1"/>
    </source>
</evidence>
<sequence length="61" mass="6860">MPIKITTDRVPPNRSLKLYIKIIKKSDRLEISLIAVKEAEIDPTPCINSVLTKSAMPREAI</sequence>
<reference evidence="1" key="1">
    <citation type="journal article" date="2014" name="Front. Microbiol.">
        <title>High frequency of phylogenetically diverse reductive dehalogenase-homologous genes in deep subseafloor sedimentary metagenomes.</title>
        <authorList>
            <person name="Kawai M."/>
            <person name="Futagami T."/>
            <person name="Toyoda A."/>
            <person name="Takaki Y."/>
            <person name="Nishi S."/>
            <person name="Hori S."/>
            <person name="Arai W."/>
            <person name="Tsubouchi T."/>
            <person name="Morono Y."/>
            <person name="Uchiyama I."/>
            <person name="Ito T."/>
            <person name="Fujiyama A."/>
            <person name="Inagaki F."/>
            <person name="Takami H."/>
        </authorList>
    </citation>
    <scope>NUCLEOTIDE SEQUENCE</scope>
    <source>
        <strain evidence="1">Expedition CK06-06</strain>
    </source>
</reference>
<protein>
    <submittedName>
        <fullName evidence="1">Uncharacterized protein</fullName>
    </submittedName>
</protein>
<dbReference type="EMBL" id="BART01021627">
    <property type="protein sequence ID" value="GAH02539.1"/>
    <property type="molecule type" value="Genomic_DNA"/>
</dbReference>
<accession>X1DBX1</accession>
<gene>
    <name evidence="1" type="ORF">S01H4_39836</name>
</gene>
<dbReference type="AlphaFoldDB" id="X1DBX1"/>
<organism evidence="1">
    <name type="scientific">marine sediment metagenome</name>
    <dbReference type="NCBI Taxonomy" id="412755"/>
    <lineage>
        <taxon>unclassified sequences</taxon>
        <taxon>metagenomes</taxon>
        <taxon>ecological metagenomes</taxon>
    </lineage>
</organism>
<proteinExistence type="predicted"/>